<evidence type="ECO:0000313" key="1">
    <source>
        <dbReference type="EMBL" id="CAG8822838.1"/>
    </source>
</evidence>
<dbReference type="Proteomes" id="UP000789396">
    <property type="component" value="Unassembled WGS sequence"/>
</dbReference>
<gene>
    <name evidence="1" type="ORF">RFULGI_LOCUS19792</name>
</gene>
<sequence>ETSREEEYKSLFDYAVSAYNKKEFKTSYCSFHSVAYGYKIENTELAYNAKYFLAIHLLNGLGISKNSKEALNLFEE</sequence>
<protein>
    <submittedName>
        <fullName evidence="1">2154_t:CDS:1</fullName>
    </submittedName>
</protein>
<organism evidence="1 2">
    <name type="scientific">Racocetra fulgida</name>
    <dbReference type="NCBI Taxonomy" id="60492"/>
    <lineage>
        <taxon>Eukaryota</taxon>
        <taxon>Fungi</taxon>
        <taxon>Fungi incertae sedis</taxon>
        <taxon>Mucoromycota</taxon>
        <taxon>Glomeromycotina</taxon>
        <taxon>Glomeromycetes</taxon>
        <taxon>Diversisporales</taxon>
        <taxon>Gigasporaceae</taxon>
        <taxon>Racocetra</taxon>
    </lineage>
</organism>
<dbReference type="OrthoDB" id="2435860at2759"/>
<evidence type="ECO:0000313" key="2">
    <source>
        <dbReference type="Proteomes" id="UP000789396"/>
    </source>
</evidence>
<reference evidence="1" key="1">
    <citation type="submission" date="2021-06" db="EMBL/GenBank/DDBJ databases">
        <authorList>
            <person name="Kallberg Y."/>
            <person name="Tangrot J."/>
            <person name="Rosling A."/>
        </authorList>
    </citation>
    <scope>NUCLEOTIDE SEQUENCE</scope>
    <source>
        <strain evidence="1">IN212</strain>
    </source>
</reference>
<feature type="non-terminal residue" evidence="1">
    <location>
        <position position="76"/>
    </location>
</feature>
<dbReference type="AlphaFoldDB" id="A0A9N9PAT8"/>
<comment type="caution">
    <text evidence="1">The sequence shown here is derived from an EMBL/GenBank/DDBJ whole genome shotgun (WGS) entry which is preliminary data.</text>
</comment>
<dbReference type="EMBL" id="CAJVPZ010102829">
    <property type="protein sequence ID" value="CAG8822838.1"/>
    <property type="molecule type" value="Genomic_DNA"/>
</dbReference>
<feature type="non-terminal residue" evidence="1">
    <location>
        <position position="1"/>
    </location>
</feature>
<name>A0A9N9PAT8_9GLOM</name>
<keyword evidence="2" id="KW-1185">Reference proteome</keyword>
<proteinExistence type="predicted"/>
<accession>A0A9N9PAT8</accession>